<keyword evidence="1" id="KW-0472">Membrane</keyword>
<dbReference type="Proteomes" id="UP000251213">
    <property type="component" value="Unassembled WGS sequence"/>
</dbReference>
<gene>
    <name evidence="2" type="ORF">DL897_08875</name>
</gene>
<dbReference type="RefSeq" id="WP_113658799.1">
    <property type="nucleotide sequence ID" value="NZ_KZ845666.1"/>
</dbReference>
<name>A0A364K4X0_9BACL</name>
<accession>A0A364K4X0</accession>
<keyword evidence="1" id="KW-0812">Transmembrane</keyword>
<protein>
    <submittedName>
        <fullName evidence="2">Uncharacterized protein</fullName>
    </submittedName>
</protein>
<evidence type="ECO:0000313" key="3">
    <source>
        <dbReference type="Proteomes" id="UP000251213"/>
    </source>
</evidence>
<sequence>MLELLIPIITLIGLFLCIFLTYHFFEEGKKRNSKLNIFLGVIFLLATIGILAYKIYWSFIR</sequence>
<keyword evidence="1" id="KW-1133">Transmembrane helix</keyword>
<dbReference type="AlphaFoldDB" id="A0A364K4X0"/>
<proteinExistence type="predicted"/>
<reference evidence="2 3" key="2">
    <citation type="submission" date="2018-06" db="EMBL/GenBank/DDBJ databases">
        <authorList>
            <person name="Zhirakovskaya E."/>
        </authorList>
    </citation>
    <scope>NUCLEOTIDE SEQUENCE [LARGE SCALE GENOMIC DNA]</scope>
    <source>
        <strain evidence="2 3">FBKL4.011</strain>
    </source>
</reference>
<feature type="transmembrane region" description="Helical" evidence="1">
    <location>
        <begin position="6"/>
        <end position="25"/>
    </location>
</feature>
<organism evidence="2 3">
    <name type="scientific">Thermoflavimicrobium daqui</name>
    <dbReference type="NCBI Taxonomy" id="2137476"/>
    <lineage>
        <taxon>Bacteria</taxon>
        <taxon>Bacillati</taxon>
        <taxon>Bacillota</taxon>
        <taxon>Bacilli</taxon>
        <taxon>Bacillales</taxon>
        <taxon>Thermoactinomycetaceae</taxon>
        <taxon>Thermoflavimicrobium</taxon>
    </lineage>
</organism>
<feature type="transmembrane region" description="Helical" evidence="1">
    <location>
        <begin position="37"/>
        <end position="56"/>
    </location>
</feature>
<evidence type="ECO:0000256" key="1">
    <source>
        <dbReference type="SAM" id="Phobius"/>
    </source>
</evidence>
<reference evidence="2 3" key="1">
    <citation type="submission" date="2018-06" db="EMBL/GenBank/DDBJ databases">
        <title>Thermoflavimicrobium daqus sp. nov., a thermophilic microbe isolated from Moutai-flavour Daqu.</title>
        <authorList>
            <person name="Wang X."/>
            <person name="Zhou H."/>
        </authorList>
    </citation>
    <scope>NUCLEOTIDE SEQUENCE [LARGE SCALE GENOMIC DNA]</scope>
    <source>
        <strain evidence="2 3">FBKL4.011</strain>
    </source>
</reference>
<keyword evidence="3" id="KW-1185">Reference proteome</keyword>
<dbReference type="EMBL" id="QJKK01000004">
    <property type="protein sequence ID" value="RAL24428.1"/>
    <property type="molecule type" value="Genomic_DNA"/>
</dbReference>
<evidence type="ECO:0000313" key="2">
    <source>
        <dbReference type="EMBL" id="RAL24428.1"/>
    </source>
</evidence>
<comment type="caution">
    <text evidence="2">The sequence shown here is derived from an EMBL/GenBank/DDBJ whole genome shotgun (WGS) entry which is preliminary data.</text>
</comment>